<name>A0ABM7WB07_9BACT</name>
<evidence type="ECO:0000313" key="4">
    <source>
        <dbReference type="Proteomes" id="UP000830055"/>
    </source>
</evidence>
<dbReference type="RefSeq" id="WP_284151530.1">
    <property type="nucleotide sequence ID" value="NZ_AP025516.1"/>
</dbReference>
<accession>A0ABM7WB07</accession>
<evidence type="ECO:0000259" key="2">
    <source>
        <dbReference type="Pfam" id="PF00472"/>
    </source>
</evidence>
<dbReference type="Gene3D" id="3.30.160.20">
    <property type="match status" value="1"/>
</dbReference>
<dbReference type="PANTHER" id="PTHR47814:SF1">
    <property type="entry name" value="PEPTIDYL-TRNA HYDROLASE ARFB"/>
    <property type="match status" value="1"/>
</dbReference>
<dbReference type="NCBIfam" id="NF006718">
    <property type="entry name" value="PRK09256.1"/>
    <property type="match status" value="1"/>
</dbReference>
<dbReference type="Proteomes" id="UP000830055">
    <property type="component" value="Chromosome"/>
</dbReference>
<dbReference type="GO" id="GO:0016787">
    <property type="term" value="F:hydrolase activity"/>
    <property type="evidence" value="ECO:0007669"/>
    <property type="project" value="UniProtKB-KW"/>
</dbReference>
<feature type="domain" description="Prokaryotic-type class I peptide chain release factors" evidence="2">
    <location>
        <begin position="7"/>
        <end position="132"/>
    </location>
</feature>
<dbReference type="InterPro" id="IPR000352">
    <property type="entry name" value="Pep_chain_release_fac_I"/>
</dbReference>
<feature type="compositionally biased region" description="Basic residues" evidence="1">
    <location>
        <begin position="113"/>
        <end position="139"/>
    </location>
</feature>
<organism evidence="3 4">
    <name type="scientific">Desulfofustis limnaeus</name>
    <dbReference type="NCBI Taxonomy" id="2740163"/>
    <lineage>
        <taxon>Bacteria</taxon>
        <taxon>Pseudomonadati</taxon>
        <taxon>Thermodesulfobacteriota</taxon>
        <taxon>Desulfobulbia</taxon>
        <taxon>Desulfobulbales</taxon>
        <taxon>Desulfocapsaceae</taxon>
        <taxon>Desulfofustis</taxon>
    </lineage>
</organism>
<feature type="region of interest" description="Disordered" evidence="1">
    <location>
        <begin position="103"/>
        <end position="139"/>
    </location>
</feature>
<evidence type="ECO:0000256" key="1">
    <source>
        <dbReference type="SAM" id="MobiDB-lite"/>
    </source>
</evidence>
<dbReference type="Pfam" id="PF00472">
    <property type="entry name" value="RF-1"/>
    <property type="match status" value="1"/>
</dbReference>
<sequence>MLRINETLAIPLTEIEITQIRAAGPGGQNVNKVANSIHLRFPIAPSSLPESCKKRLLSSGDRRITGDGVLVIKAQSFRSTEKNREDALHRLRLLVLAALKTPKKRVPTAPSKAARKRRIEQKQHRGSIKSMRRKMTAEE</sequence>
<reference evidence="3 4" key="1">
    <citation type="submission" date="2022-01" db="EMBL/GenBank/DDBJ databases">
        <title>Desulfofustis limnae sp. nov., a novel mesophilic sulfate-reducing bacterium isolated from marsh soil.</title>
        <authorList>
            <person name="Watanabe M."/>
            <person name="Takahashi A."/>
            <person name="Kojima H."/>
            <person name="Fukui M."/>
        </authorList>
    </citation>
    <scope>NUCLEOTIDE SEQUENCE [LARGE SCALE GENOMIC DNA]</scope>
    <source>
        <strain evidence="3 4">PPLL</strain>
    </source>
</reference>
<dbReference type="EMBL" id="AP025516">
    <property type="protein sequence ID" value="BDD88143.1"/>
    <property type="molecule type" value="Genomic_DNA"/>
</dbReference>
<keyword evidence="4" id="KW-1185">Reference proteome</keyword>
<dbReference type="PANTHER" id="PTHR47814">
    <property type="entry name" value="PEPTIDYL-TRNA HYDROLASE ARFB"/>
    <property type="match status" value="1"/>
</dbReference>
<gene>
    <name evidence="3" type="ORF">DPPLL_25080</name>
</gene>
<evidence type="ECO:0000313" key="3">
    <source>
        <dbReference type="EMBL" id="BDD88143.1"/>
    </source>
</evidence>
<proteinExistence type="predicted"/>
<dbReference type="SUPFAM" id="SSF110916">
    <property type="entry name" value="Peptidyl-tRNA hydrolase domain-like"/>
    <property type="match status" value="1"/>
</dbReference>
<protein>
    <submittedName>
        <fullName evidence="3">Aminoacyl-tRNA hydrolase</fullName>
    </submittedName>
</protein>
<keyword evidence="3" id="KW-0378">Hydrolase</keyword>